<dbReference type="InterPro" id="IPR050505">
    <property type="entry name" value="WDR55/POC1"/>
</dbReference>
<dbReference type="PROSITE" id="PS00678">
    <property type="entry name" value="WD_REPEATS_1"/>
    <property type="match status" value="1"/>
</dbReference>
<dbReference type="InterPro" id="IPR020472">
    <property type="entry name" value="WD40_PAC1"/>
</dbReference>
<evidence type="ECO:0000313" key="7">
    <source>
        <dbReference type="EMBL" id="CAD7586769.1"/>
    </source>
</evidence>
<organism evidence="7">
    <name type="scientific">Timema genevievae</name>
    <name type="common">Walking stick</name>
    <dbReference type="NCBI Taxonomy" id="629358"/>
    <lineage>
        <taxon>Eukaryota</taxon>
        <taxon>Metazoa</taxon>
        <taxon>Ecdysozoa</taxon>
        <taxon>Arthropoda</taxon>
        <taxon>Hexapoda</taxon>
        <taxon>Insecta</taxon>
        <taxon>Pterygota</taxon>
        <taxon>Neoptera</taxon>
        <taxon>Polyneoptera</taxon>
        <taxon>Phasmatodea</taxon>
        <taxon>Timematodea</taxon>
        <taxon>Timematoidea</taxon>
        <taxon>Timematidae</taxon>
        <taxon>Timema</taxon>
    </lineage>
</organism>
<dbReference type="Gene3D" id="2.130.10.10">
    <property type="entry name" value="YVTN repeat-like/Quinoprotein amine dehydrogenase"/>
    <property type="match status" value="3"/>
</dbReference>
<evidence type="ECO:0000256" key="3">
    <source>
        <dbReference type="ARBA" id="ARBA00037984"/>
    </source>
</evidence>
<dbReference type="PROSITE" id="PS50294">
    <property type="entry name" value="WD_REPEATS_REGION"/>
    <property type="match status" value="6"/>
</dbReference>
<evidence type="ECO:0000256" key="1">
    <source>
        <dbReference type="ARBA" id="ARBA00022574"/>
    </source>
</evidence>
<dbReference type="EMBL" id="OE839323">
    <property type="protein sequence ID" value="CAD7586769.1"/>
    <property type="molecule type" value="Genomic_DNA"/>
</dbReference>
<feature type="repeat" description="WD" evidence="4">
    <location>
        <begin position="108"/>
        <end position="139"/>
    </location>
</feature>
<dbReference type="PROSITE" id="PS50082">
    <property type="entry name" value="WD_REPEATS_2"/>
    <property type="match status" value="6"/>
</dbReference>
<dbReference type="GO" id="GO:0036064">
    <property type="term" value="C:ciliary basal body"/>
    <property type="evidence" value="ECO:0007669"/>
    <property type="project" value="TreeGrafter"/>
</dbReference>
<dbReference type="SUPFAM" id="SSF50978">
    <property type="entry name" value="WD40 repeat-like"/>
    <property type="match status" value="1"/>
</dbReference>
<dbReference type="InterPro" id="IPR019775">
    <property type="entry name" value="WD40_repeat_CS"/>
</dbReference>
<dbReference type="PANTHER" id="PTHR44019">
    <property type="entry name" value="WD REPEAT-CONTAINING PROTEIN 55"/>
    <property type="match status" value="1"/>
</dbReference>
<accession>A0A7R9JPI5</accession>
<reference evidence="7" key="1">
    <citation type="submission" date="2020-11" db="EMBL/GenBank/DDBJ databases">
        <authorList>
            <person name="Tran Van P."/>
        </authorList>
    </citation>
    <scope>NUCLEOTIDE SEQUENCE</scope>
</reference>
<keyword evidence="2" id="KW-0677">Repeat</keyword>
<dbReference type="Pfam" id="PF00400">
    <property type="entry name" value="WD40"/>
    <property type="match status" value="7"/>
</dbReference>
<feature type="repeat" description="WD" evidence="4">
    <location>
        <begin position="318"/>
        <end position="350"/>
    </location>
</feature>
<dbReference type="GO" id="GO:0060271">
    <property type="term" value="P:cilium assembly"/>
    <property type="evidence" value="ECO:0007669"/>
    <property type="project" value="TreeGrafter"/>
</dbReference>
<evidence type="ECO:0000256" key="5">
    <source>
        <dbReference type="SAM" id="Coils"/>
    </source>
</evidence>
<dbReference type="PRINTS" id="PR00320">
    <property type="entry name" value="GPROTEINBRPT"/>
</dbReference>
<protein>
    <recommendedName>
        <fullName evidence="8">POC1 centriolar protein homolog A</fullName>
    </recommendedName>
</protein>
<dbReference type="InterPro" id="IPR001680">
    <property type="entry name" value="WD40_rpt"/>
</dbReference>
<evidence type="ECO:0008006" key="8">
    <source>
        <dbReference type="Google" id="ProtNLM"/>
    </source>
</evidence>
<feature type="repeat" description="WD" evidence="4">
    <location>
        <begin position="276"/>
        <end position="317"/>
    </location>
</feature>
<feature type="region of interest" description="Disordered" evidence="6">
    <location>
        <begin position="367"/>
        <end position="397"/>
    </location>
</feature>
<gene>
    <name evidence="7" type="ORF">TGEB3V08_LOCUS1063</name>
</gene>
<dbReference type="AlphaFoldDB" id="A0A7R9JPI5"/>
<feature type="repeat" description="WD" evidence="4">
    <location>
        <begin position="66"/>
        <end position="107"/>
    </location>
</feature>
<dbReference type="InterPro" id="IPR015943">
    <property type="entry name" value="WD40/YVTN_repeat-like_dom_sf"/>
</dbReference>
<dbReference type="GO" id="GO:0005814">
    <property type="term" value="C:centriole"/>
    <property type="evidence" value="ECO:0007669"/>
    <property type="project" value="TreeGrafter"/>
</dbReference>
<feature type="region of interest" description="Disordered" evidence="6">
    <location>
        <begin position="416"/>
        <end position="439"/>
    </location>
</feature>
<proteinExistence type="inferred from homology"/>
<keyword evidence="5" id="KW-0175">Coiled coil</keyword>
<comment type="similarity">
    <text evidence="3">Belongs to the WD repeat POC1 family.</text>
</comment>
<sequence length="507" mass="55931">MEWASFAYETGPFHSISGRPTIELDDAAIGLGVVVNTVGVCGNGDPQWSPECKSTMGDDPTLERHFRGHRDTVTSLSFHPTTKQLVSSSNDNSIMIWNFRQSVRAFRFEAHKDNVLDVSFSPSGNLVASASRDRSVRLWVPTVQGESAEFRAHSAAVRSVHFSPDGKELVTSSDDKSAKLWTVSHRKFVSTFSGHNHWVRCVRFSPEGRLIATCSDDKTVKLFDHKTAKCVHTFHELKGSPLHVEFHPTGTCIATGMTNNMIKVYDVRMLKLLQQYVCHEGPINKVAFHPCGNYLISASNDSSLKVMDLLEGRPIYTLEGHRGAITALTFTANGEYFASGGVDHQILVWKTNFDKEDLLKEFPRKAETKFGSSPNSDSPLVLNADGASPASDSGSSDIQEALNGEFHGLQVNGDRNGCGPVAEENEHLTDDSEENQDSNIVSTRNYFNRARVNVSGAQGDLQAYPVQRSIDNLCAQVEALTKTVTLMEQKISILENKLKNILTLKNL</sequence>
<dbReference type="InterPro" id="IPR036322">
    <property type="entry name" value="WD40_repeat_dom_sf"/>
</dbReference>
<evidence type="ECO:0000256" key="2">
    <source>
        <dbReference type="ARBA" id="ARBA00022737"/>
    </source>
</evidence>
<dbReference type="CDD" id="cd00200">
    <property type="entry name" value="WD40"/>
    <property type="match status" value="1"/>
</dbReference>
<feature type="compositionally biased region" description="Low complexity" evidence="6">
    <location>
        <begin position="384"/>
        <end position="397"/>
    </location>
</feature>
<dbReference type="SMART" id="SM00320">
    <property type="entry name" value="WD40"/>
    <property type="match status" value="7"/>
</dbReference>
<feature type="repeat" description="WD" evidence="4">
    <location>
        <begin position="192"/>
        <end position="233"/>
    </location>
</feature>
<keyword evidence="1 4" id="KW-0853">WD repeat</keyword>
<feature type="repeat" description="WD" evidence="4">
    <location>
        <begin position="150"/>
        <end position="191"/>
    </location>
</feature>
<evidence type="ECO:0000256" key="4">
    <source>
        <dbReference type="PROSITE-ProRule" id="PRU00221"/>
    </source>
</evidence>
<evidence type="ECO:0000256" key="6">
    <source>
        <dbReference type="SAM" id="MobiDB-lite"/>
    </source>
</evidence>
<name>A0A7R9JPI5_TIMGE</name>
<dbReference type="PANTHER" id="PTHR44019:SF8">
    <property type="entry name" value="POC1 CENTRIOLAR PROTEIN HOMOLOG"/>
    <property type="match status" value="1"/>
</dbReference>
<feature type="coiled-coil region" evidence="5">
    <location>
        <begin position="470"/>
        <end position="497"/>
    </location>
</feature>